<protein>
    <submittedName>
        <fullName evidence="1">Uncharacterized protein</fullName>
    </submittedName>
</protein>
<name>A0A0P0REG9_9BURK</name>
<evidence type="ECO:0000313" key="2">
    <source>
        <dbReference type="Proteomes" id="UP000019146"/>
    </source>
</evidence>
<dbReference type="Proteomes" id="UP000019146">
    <property type="component" value="Chromosome 2"/>
</dbReference>
<organism evidence="1 2">
    <name type="scientific">Paraburkholderia caribensis MBA4</name>
    <dbReference type="NCBI Taxonomy" id="1323664"/>
    <lineage>
        <taxon>Bacteria</taxon>
        <taxon>Pseudomonadati</taxon>
        <taxon>Pseudomonadota</taxon>
        <taxon>Betaproteobacteria</taxon>
        <taxon>Burkholderiales</taxon>
        <taxon>Burkholderiaceae</taxon>
        <taxon>Paraburkholderia</taxon>
    </lineage>
</organism>
<dbReference type="KEGG" id="bcai:K788_0002994"/>
<evidence type="ECO:0000313" key="1">
    <source>
        <dbReference type="EMBL" id="ALL66748.1"/>
    </source>
</evidence>
<reference evidence="1 2" key="1">
    <citation type="journal article" date="2014" name="Genome Announc.">
        <title>Draft Genome Sequence of the Haloacid-Degrading Burkholderia caribensis Strain MBA4.</title>
        <authorList>
            <person name="Pan Y."/>
            <person name="Kong K.F."/>
            <person name="Tsang J.S."/>
        </authorList>
    </citation>
    <scope>NUCLEOTIDE SEQUENCE [LARGE SCALE GENOMIC DNA]</scope>
    <source>
        <strain evidence="1 2">MBA4</strain>
    </source>
</reference>
<proteinExistence type="predicted"/>
<sequence length="141" mass="15323">MTLWRNRYFHADSENAVGTGPGTRERFDVARILRISLWAFLLPLAGCPYYAPPPGTVVMTPASYDRSFAAASGAMHDEGVTVTVQDPGSGNVVGTLDGSTVTASVRQQADGSVVVQFNSRDARDPTLLDRISRSYDRRMGR</sequence>
<accession>A0A0P0REG9</accession>
<dbReference type="AlphaFoldDB" id="A0A0P0REG9"/>
<dbReference type="EMBL" id="CP012747">
    <property type="protein sequence ID" value="ALL66748.1"/>
    <property type="molecule type" value="Genomic_DNA"/>
</dbReference>
<gene>
    <name evidence="1" type="ORF">K788_0002994</name>
</gene>